<protein>
    <submittedName>
        <fullName evidence="1">Uncharacterized protein</fullName>
    </submittedName>
</protein>
<keyword evidence="2" id="KW-1185">Reference proteome</keyword>
<comment type="caution">
    <text evidence="1">The sequence shown here is derived from an EMBL/GenBank/DDBJ whole genome shotgun (WGS) entry which is preliminary data.</text>
</comment>
<reference evidence="1" key="1">
    <citation type="submission" date="2023-03" db="EMBL/GenBank/DDBJ databases">
        <title>Massive genome expansion in bonnet fungi (Mycena s.s.) driven by repeated elements and novel gene families across ecological guilds.</title>
        <authorList>
            <consortium name="Lawrence Berkeley National Laboratory"/>
            <person name="Harder C.B."/>
            <person name="Miyauchi S."/>
            <person name="Viragh M."/>
            <person name="Kuo A."/>
            <person name="Thoen E."/>
            <person name="Andreopoulos B."/>
            <person name="Lu D."/>
            <person name="Skrede I."/>
            <person name="Drula E."/>
            <person name="Henrissat B."/>
            <person name="Morin E."/>
            <person name="Kohler A."/>
            <person name="Barry K."/>
            <person name="LaButti K."/>
            <person name="Morin E."/>
            <person name="Salamov A."/>
            <person name="Lipzen A."/>
            <person name="Mereny Z."/>
            <person name="Hegedus B."/>
            <person name="Baldrian P."/>
            <person name="Stursova M."/>
            <person name="Weitz H."/>
            <person name="Taylor A."/>
            <person name="Grigoriev I.V."/>
            <person name="Nagy L.G."/>
            <person name="Martin F."/>
            <person name="Kauserud H."/>
        </authorList>
    </citation>
    <scope>NUCLEOTIDE SEQUENCE</scope>
    <source>
        <strain evidence="1">CBHHK200</strain>
    </source>
</reference>
<evidence type="ECO:0000313" key="1">
    <source>
        <dbReference type="EMBL" id="KAJ7034184.1"/>
    </source>
</evidence>
<dbReference type="AlphaFoldDB" id="A0AAD6SV04"/>
<evidence type="ECO:0000313" key="2">
    <source>
        <dbReference type="Proteomes" id="UP001218188"/>
    </source>
</evidence>
<dbReference type="EMBL" id="JARJCM010000059">
    <property type="protein sequence ID" value="KAJ7034184.1"/>
    <property type="molecule type" value="Genomic_DNA"/>
</dbReference>
<feature type="non-terminal residue" evidence="1">
    <location>
        <position position="1"/>
    </location>
</feature>
<accession>A0AAD6SV04</accession>
<proteinExistence type="predicted"/>
<sequence length="138" mass="15479">ACVDTFFDFEAAWGYVDVGGQIATTGRPPAVEWWLGRGRNWDKTPDLGVLGTSKSADTFVSSWWTWWLGVQPKEEGDWAPLLKLHGRNGMLQLMASLLWWGEKAEEGGPIDRLEWSAGVEDVTRALTEMLRPGVIQKM</sequence>
<name>A0AAD6SV04_9AGAR</name>
<dbReference type="Proteomes" id="UP001218188">
    <property type="component" value="Unassembled WGS sequence"/>
</dbReference>
<gene>
    <name evidence="1" type="ORF">C8F04DRAFT_956730</name>
</gene>
<organism evidence="1 2">
    <name type="scientific">Mycena alexandri</name>
    <dbReference type="NCBI Taxonomy" id="1745969"/>
    <lineage>
        <taxon>Eukaryota</taxon>
        <taxon>Fungi</taxon>
        <taxon>Dikarya</taxon>
        <taxon>Basidiomycota</taxon>
        <taxon>Agaricomycotina</taxon>
        <taxon>Agaricomycetes</taxon>
        <taxon>Agaricomycetidae</taxon>
        <taxon>Agaricales</taxon>
        <taxon>Marasmiineae</taxon>
        <taxon>Mycenaceae</taxon>
        <taxon>Mycena</taxon>
    </lineage>
</organism>